<organism evidence="1 2">
    <name type="scientific">Amycolatopsis alba DSM 44262</name>
    <dbReference type="NCBI Taxonomy" id="1125972"/>
    <lineage>
        <taxon>Bacteria</taxon>
        <taxon>Bacillati</taxon>
        <taxon>Actinomycetota</taxon>
        <taxon>Actinomycetes</taxon>
        <taxon>Pseudonocardiales</taxon>
        <taxon>Pseudonocardiaceae</taxon>
        <taxon>Amycolatopsis</taxon>
    </lineage>
</organism>
<dbReference type="GO" id="GO:0016491">
    <property type="term" value="F:oxidoreductase activity"/>
    <property type="evidence" value="ECO:0007669"/>
    <property type="project" value="InterPro"/>
</dbReference>
<reference evidence="1 2" key="1">
    <citation type="submission" date="2017-07" db="EMBL/GenBank/DDBJ databases">
        <title>Amycolatopsis alba DSM 44262 Genome sequencing and assembly.</title>
        <authorList>
            <person name="Kaur N."/>
            <person name="Mayilraj S."/>
        </authorList>
    </citation>
    <scope>NUCLEOTIDE SEQUENCE [LARGE SCALE GENOMIC DNA]</scope>
    <source>
        <strain evidence="1 2">DSM 44262</strain>
    </source>
</reference>
<dbReference type="Gene3D" id="2.30.110.10">
    <property type="entry name" value="Electron Transport, Fmn-binding Protein, Chain A"/>
    <property type="match status" value="1"/>
</dbReference>
<sequence>MSEVSLPPGLKTMNRMVRLLQRLGLDLGPVSVLTVRGRKSGQPRNTPVAPYEVAGRQYVLGGIPGADWVRNARAAGEGTLRQGKRVRRVRLIEVPEDERGPILREFAVQRPKGVEMVVKAGVVRDGTPEEFEAAADRLTAFRIEAA</sequence>
<protein>
    <submittedName>
        <fullName evidence="1">Nitroreductase family deazaflavin-dependent oxidoreductase</fullName>
    </submittedName>
</protein>
<comment type="caution">
    <text evidence="1">The sequence shown here is derived from an EMBL/GenBank/DDBJ whole genome shotgun (WGS) entry which is preliminary data.</text>
</comment>
<keyword evidence="2" id="KW-1185">Reference proteome</keyword>
<accession>A0A229RJ82</accession>
<dbReference type="NCBIfam" id="TIGR00026">
    <property type="entry name" value="hi_GC_TIGR00026"/>
    <property type="match status" value="1"/>
</dbReference>
<evidence type="ECO:0000313" key="2">
    <source>
        <dbReference type="Proteomes" id="UP000215563"/>
    </source>
</evidence>
<name>A0A229RJ82_AMYAL</name>
<gene>
    <name evidence="1" type="ORF">CFP75_26725</name>
</gene>
<dbReference type="InterPro" id="IPR004378">
    <property type="entry name" value="F420H2_quin_Rdtase"/>
</dbReference>
<dbReference type="AlphaFoldDB" id="A0A229RJ82"/>
<dbReference type="InterPro" id="IPR012349">
    <property type="entry name" value="Split_barrel_FMN-bd"/>
</dbReference>
<proteinExistence type="predicted"/>
<dbReference type="EMBL" id="NMQU01000085">
    <property type="protein sequence ID" value="OXM46645.1"/>
    <property type="molecule type" value="Genomic_DNA"/>
</dbReference>
<evidence type="ECO:0000313" key="1">
    <source>
        <dbReference type="EMBL" id="OXM46645.1"/>
    </source>
</evidence>
<dbReference type="Proteomes" id="UP000215563">
    <property type="component" value="Unassembled WGS sequence"/>
</dbReference>
<dbReference type="Pfam" id="PF04075">
    <property type="entry name" value="F420H2_quin_red"/>
    <property type="match status" value="1"/>
</dbReference>
<dbReference type="OrthoDB" id="3296989at2"/>
<dbReference type="RefSeq" id="WP_020632124.1">
    <property type="nucleotide sequence ID" value="NZ_KB913032.1"/>
</dbReference>